<gene>
    <name evidence="1" type="ORF">NPIL_174081</name>
</gene>
<dbReference type="AlphaFoldDB" id="A0A8X6TCW3"/>
<accession>A0A8X6TCW3</accession>
<comment type="caution">
    <text evidence="1">The sequence shown here is derived from an EMBL/GenBank/DDBJ whole genome shotgun (WGS) entry which is preliminary data.</text>
</comment>
<organism evidence="1 2">
    <name type="scientific">Nephila pilipes</name>
    <name type="common">Giant wood spider</name>
    <name type="synonym">Nephila maculata</name>
    <dbReference type="NCBI Taxonomy" id="299642"/>
    <lineage>
        <taxon>Eukaryota</taxon>
        <taxon>Metazoa</taxon>
        <taxon>Ecdysozoa</taxon>
        <taxon>Arthropoda</taxon>
        <taxon>Chelicerata</taxon>
        <taxon>Arachnida</taxon>
        <taxon>Araneae</taxon>
        <taxon>Araneomorphae</taxon>
        <taxon>Entelegynae</taxon>
        <taxon>Araneoidea</taxon>
        <taxon>Nephilidae</taxon>
        <taxon>Nephila</taxon>
    </lineage>
</organism>
<reference evidence="1" key="1">
    <citation type="submission" date="2020-08" db="EMBL/GenBank/DDBJ databases">
        <title>Multicomponent nature underlies the extraordinary mechanical properties of spider dragline silk.</title>
        <authorList>
            <person name="Kono N."/>
            <person name="Nakamura H."/>
            <person name="Mori M."/>
            <person name="Yoshida Y."/>
            <person name="Ohtoshi R."/>
            <person name="Malay A.D."/>
            <person name="Moran D.A.P."/>
            <person name="Tomita M."/>
            <person name="Numata K."/>
            <person name="Arakawa K."/>
        </authorList>
    </citation>
    <scope>NUCLEOTIDE SEQUENCE</scope>
</reference>
<protein>
    <submittedName>
        <fullName evidence="1">Uncharacterized protein</fullName>
    </submittedName>
</protein>
<evidence type="ECO:0000313" key="1">
    <source>
        <dbReference type="EMBL" id="GFT01237.1"/>
    </source>
</evidence>
<evidence type="ECO:0000313" key="2">
    <source>
        <dbReference type="Proteomes" id="UP000887013"/>
    </source>
</evidence>
<proteinExistence type="predicted"/>
<dbReference type="EMBL" id="BMAW01101810">
    <property type="protein sequence ID" value="GFT01237.1"/>
    <property type="molecule type" value="Genomic_DNA"/>
</dbReference>
<keyword evidence="2" id="KW-1185">Reference proteome</keyword>
<name>A0A8X6TCW3_NEPPI</name>
<sequence length="106" mass="12278">MPLFKYVTILKNSDLLLVIRISRRLKPRENKVLSQSIFNKAVSPTVKSSCLYRYSVSSVYCYQQNKAYAVFDNDNRRLHSAKTVFIFFVTTIGAPSLRQRSSHVWA</sequence>
<dbReference type="Proteomes" id="UP000887013">
    <property type="component" value="Unassembled WGS sequence"/>
</dbReference>